<sequence length="189" mass="21509">MKYLGNVVNAYKIIANDYLKPGMTVIDATCGNGNDALFLKQKITHSGRLYAIDIQNDAIESTRALLKTNGYDEDENLVLKQCSHETFDFLKSEEVDFIIYNLGYLPKGDKSIVTHFDTTLKSLNSAMYHLKHGGLIFILCYRGHEEGAEEFIHMNSFLANLSQSEFDVLKMAFTNQKNTPPLMWIVERK</sequence>
<keyword evidence="1" id="KW-0808">Transferase</keyword>
<keyword evidence="2" id="KW-1185">Reference proteome</keyword>
<keyword evidence="1" id="KW-0489">Methyltransferase</keyword>
<gene>
    <name evidence="1" type="ORF">ISU02_11050</name>
</gene>
<evidence type="ECO:0000313" key="1">
    <source>
        <dbReference type="EMBL" id="MBF4693664.1"/>
    </source>
</evidence>
<dbReference type="CDD" id="cd02440">
    <property type="entry name" value="AdoMet_MTases"/>
    <property type="match status" value="1"/>
</dbReference>
<accession>A0ABR9ZVM2</accession>
<dbReference type="GO" id="GO:0008168">
    <property type="term" value="F:methyltransferase activity"/>
    <property type="evidence" value="ECO:0007669"/>
    <property type="project" value="UniProtKB-KW"/>
</dbReference>
<dbReference type="PANTHER" id="PTHR35276">
    <property type="entry name" value="S-ADENOSYL-L-METHIONINE-DEPENDENT METHYLTRANSFERASES SUPERFAMILY PROTEIN"/>
    <property type="match status" value="1"/>
</dbReference>
<dbReference type="Pfam" id="PF06962">
    <property type="entry name" value="rRNA_methylase"/>
    <property type="match status" value="1"/>
</dbReference>
<dbReference type="PANTHER" id="PTHR35276:SF1">
    <property type="entry name" value="TRNA (MNM(5)S(2)U34)-METHYLTRANSFERASE, CHLOROPLASTIC"/>
    <property type="match status" value="1"/>
</dbReference>
<dbReference type="InterPro" id="IPR029063">
    <property type="entry name" value="SAM-dependent_MTases_sf"/>
</dbReference>
<dbReference type="GO" id="GO:0032259">
    <property type="term" value="P:methylation"/>
    <property type="evidence" value="ECO:0007669"/>
    <property type="project" value="UniProtKB-KW"/>
</dbReference>
<protein>
    <submittedName>
        <fullName evidence="1">Methyltransferase domain-containing protein</fullName>
    </submittedName>
</protein>
<dbReference type="InterPro" id="IPR010719">
    <property type="entry name" value="MnmM_MeTrfase"/>
</dbReference>
<evidence type="ECO:0000313" key="2">
    <source>
        <dbReference type="Proteomes" id="UP000614200"/>
    </source>
</evidence>
<reference evidence="1 2" key="1">
    <citation type="submission" date="2020-11" db="EMBL/GenBank/DDBJ databases">
        <title>Fusibacter basophilias sp. nov.</title>
        <authorList>
            <person name="Qiu D."/>
        </authorList>
    </citation>
    <scope>NUCLEOTIDE SEQUENCE [LARGE SCALE GENOMIC DNA]</scope>
    <source>
        <strain evidence="1 2">Q10-2</strain>
    </source>
</reference>
<dbReference type="RefSeq" id="WP_194701906.1">
    <property type="nucleotide sequence ID" value="NZ_JADKNH010000006.1"/>
</dbReference>
<organism evidence="1 2">
    <name type="scientific">Fusibacter ferrireducens</name>
    <dbReference type="NCBI Taxonomy" id="2785058"/>
    <lineage>
        <taxon>Bacteria</taxon>
        <taxon>Bacillati</taxon>
        <taxon>Bacillota</taxon>
        <taxon>Clostridia</taxon>
        <taxon>Eubacteriales</taxon>
        <taxon>Eubacteriales Family XII. Incertae Sedis</taxon>
        <taxon>Fusibacter</taxon>
    </lineage>
</organism>
<name>A0ABR9ZVM2_9FIRM</name>
<comment type="caution">
    <text evidence="1">The sequence shown here is derived from an EMBL/GenBank/DDBJ whole genome shotgun (WGS) entry which is preliminary data.</text>
</comment>
<proteinExistence type="predicted"/>
<dbReference type="Gene3D" id="3.40.50.150">
    <property type="entry name" value="Vaccinia Virus protein VP39"/>
    <property type="match status" value="1"/>
</dbReference>
<dbReference type="Proteomes" id="UP000614200">
    <property type="component" value="Unassembled WGS sequence"/>
</dbReference>
<dbReference type="EMBL" id="JADKNH010000006">
    <property type="protein sequence ID" value="MBF4693664.1"/>
    <property type="molecule type" value="Genomic_DNA"/>
</dbReference>
<dbReference type="SUPFAM" id="SSF53335">
    <property type="entry name" value="S-adenosyl-L-methionine-dependent methyltransferases"/>
    <property type="match status" value="1"/>
</dbReference>